<protein>
    <recommendedName>
        <fullName evidence="3">Nucleoside phosphorylase domain-containing protein</fullName>
    </recommendedName>
</protein>
<organism evidence="1 2">
    <name type="scientific">Tissierella simiarum</name>
    <dbReference type="NCBI Taxonomy" id="2841534"/>
    <lineage>
        <taxon>Bacteria</taxon>
        <taxon>Bacillati</taxon>
        <taxon>Bacillota</taxon>
        <taxon>Tissierellia</taxon>
        <taxon>Tissierellales</taxon>
        <taxon>Tissierellaceae</taxon>
        <taxon>Tissierella</taxon>
    </lineage>
</organism>
<name>A0ABS6EAI0_9FIRM</name>
<dbReference type="RefSeq" id="WP_216520907.1">
    <property type="nucleotide sequence ID" value="NZ_JAHLPM010000012.1"/>
</dbReference>
<keyword evidence="2" id="KW-1185">Reference proteome</keyword>
<evidence type="ECO:0000313" key="1">
    <source>
        <dbReference type="EMBL" id="MBU5439209.1"/>
    </source>
</evidence>
<gene>
    <name evidence="1" type="ORF">KQI42_14395</name>
</gene>
<reference evidence="1 2" key="1">
    <citation type="submission" date="2021-06" db="EMBL/GenBank/DDBJ databases">
        <authorList>
            <person name="Sun Q."/>
            <person name="Li D."/>
        </authorList>
    </citation>
    <scope>NUCLEOTIDE SEQUENCE [LARGE SCALE GENOMIC DNA]</scope>
    <source>
        <strain evidence="1 2">MSJ-40</strain>
    </source>
</reference>
<evidence type="ECO:0008006" key="3">
    <source>
        <dbReference type="Google" id="ProtNLM"/>
    </source>
</evidence>
<proteinExistence type="predicted"/>
<dbReference type="Proteomes" id="UP000749471">
    <property type="component" value="Unassembled WGS sequence"/>
</dbReference>
<comment type="caution">
    <text evidence="1">The sequence shown here is derived from an EMBL/GenBank/DDBJ whole genome shotgun (WGS) entry which is preliminary data.</text>
</comment>
<accession>A0ABS6EAI0</accession>
<evidence type="ECO:0000313" key="2">
    <source>
        <dbReference type="Proteomes" id="UP000749471"/>
    </source>
</evidence>
<dbReference type="EMBL" id="JAHLPM010000012">
    <property type="protein sequence ID" value="MBU5439209.1"/>
    <property type="molecule type" value="Genomic_DNA"/>
</dbReference>
<sequence length="71" mass="8272">MKLRKEEGCLAVEMECSAFCAVAEYRNVNFGQMLYSGDDISYEEWDSRSEVDRSFIREALFWFAVEASLEL</sequence>